<dbReference type="EMBL" id="CP146843">
    <property type="protein sequence ID" value="WYY26240.1"/>
    <property type="molecule type" value="Genomic_DNA"/>
</dbReference>
<proteinExistence type="predicted"/>
<dbReference type="PANTHER" id="PTHR45947:SF3">
    <property type="entry name" value="SULFOQUINOVOSYL TRANSFERASE SQD2"/>
    <property type="match status" value="1"/>
</dbReference>
<accession>A0ABZ2U7V3</accession>
<organism evidence="3 4">
    <name type="scientific">Ash yellows phytoplasma</name>
    <dbReference type="NCBI Taxonomy" id="35780"/>
    <lineage>
        <taxon>Bacteria</taxon>
        <taxon>Bacillati</taxon>
        <taxon>Mycoplasmatota</taxon>
        <taxon>Mollicutes</taxon>
        <taxon>Acholeplasmatales</taxon>
        <taxon>Acholeplasmataceae</taxon>
        <taxon>Candidatus Phytoplasma</taxon>
        <taxon>16SrVII (Ash yellows group)</taxon>
    </lineage>
</organism>
<dbReference type="InterPro" id="IPR028098">
    <property type="entry name" value="Glyco_trans_4-like_N"/>
</dbReference>
<dbReference type="Pfam" id="PF13439">
    <property type="entry name" value="Glyco_transf_4"/>
    <property type="match status" value="1"/>
</dbReference>
<keyword evidence="4" id="KW-1185">Reference proteome</keyword>
<dbReference type="Proteomes" id="UP001484199">
    <property type="component" value="Chromosome"/>
</dbReference>
<evidence type="ECO:0000313" key="3">
    <source>
        <dbReference type="EMBL" id="WYY26240.1"/>
    </source>
</evidence>
<dbReference type="InterPro" id="IPR001296">
    <property type="entry name" value="Glyco_trans_1"/>
</dbReference>
<evidence type="ECO:0000259" key="1">
    <source>
        <dbReference type="Pfam" id="PF00534"/>
    </source>
</evidence>
<gene>
    <name evidence="3" type="ORF">AshY1_00870</name>
</gene>
<evidence type="ECO:0000313" key="4">
    <source>
        <dbReference type="Proteomes" id="UP001484199"/>
    </source>
</evidence>
<evidence type="ECO:0000259" key="2">
    <source>
        <dbReference type="Pfam" id="PF13439"/>
    </source>
</evidence>
<dbReference type="InterPro" id="IPR050194">
    <property type="entry name" value="Glycosyltransferase_grp1"/>
</dbReference>
<dbReference type="Gene3D" id="3.40.50.2000">
    <property type="entry name" value="Glycogen Phosphorylase B"/>
    <property type="match status" value="2"/>
</dbReference>
<feature type="domain" description="Glycosyltransferase subfamily 4-like N-terminal" evidence="2">
    <location>
        <begin position="15"/>
        <end position="189"/>
    </location>
</feature>
<dbReference type="PANTHER" id="PTHR45947">
    <property type="entry name" value="SULFOQUINOVOSYL TRANSFERASE SQD2"/>
    <property type="match status" value="1"/>
</dbReference>
<sequence length="394" mass="46143">MTIGLFKDGWEPCIDGVIVSTKSLRQGLEALGHKVYIITTDSVPKKKEQDPYIIRLKGGIPVCLKSLKGYRLVISYKKYLTQIKNLNLDIIHVHTEAGIGHLGLYAHKQLNLPLIYTMHSMYHVFLEKNNFLWLRIFRKIISKYLDDILKKFISKANIIIVPTQKTFNFLTQRYQIEQNYQIIPSGLKLKQFDSENYSQEEINILKDKLNLKNYFVCLFVGRISKEKEINILIDYFAIFHQNNNQSKFIIIGDGPDKKHLQKKVQKLNLKEKIIFLDFIPNDQIGLYYQLGHVFVNASLFETQGLTFIEALAASLPVIARYDEALNKVIQNNQNGFFYNNEQEFLKALNYLYKDKTKYKEISLNAKKSTYNYKQEIFSKKIIDVYKKALFNHRK</sequence>
<feature type="domain" description="Glycosyl transferase family 1" evidence="1">
    <location>
        <begin position="206"/>
        <end position="367"/>
    </location>
</feature>
<dbReference type="SUPFAM" id="SSF53756">
    <property type="entry name" value="UDP-Glycosyltransferase/glycogen phosphorylase"/>
    <property type="match status" value="1"/>
</dbReference>
<dbReference type="Pfam" id="PF00534">
    <property type="entry name" value="Glycos_transf_1"/>
    <property type="match status" value="1"/>
</dbReference>
<name>A0ABZ2U7V3_ASHYP</name>
<reference evidence="3" key="1">
    <citation type="submission" date="2024-03" db="EMBL/GenBank/DDBJ databases">
        <title>The Complete Genome of 'Candidatus Phytoplasma fraxini' AshY1 from the Ash Yellows Group.</title>
        <authorList>
            <person name="Boehm J.W."/>
            <person name="Huettel B."/>
            <person name="Schneider B."/>
            <person name="Kube M."/>
        </authorList>
    </citation>
    <scope>NUCLEOTIDE SEQUENCE [LARGE SCALE GENOMIC DNA]</scope>
    <source>
        <strain evidence="3">AshY1</strain>
    </source>
</reference>
<dbReference type="RefSeq" id="WP_341266649.1">
    <property type="nucleotide sequence ID" value="NZ_CP146843.1"/>
</dbReference>
<protein>
    <submittedName>
        <fullName evidence="3">Glycosyltransferase LafA, responsible for the formation of Glc-DAG</fullName>
    </submittedName>
</protein>